<keyword evidence="2" id="KW-1185">Reference proteome</keyword>
<evidence type="ECO:0000313" key="2">
    <source>
        <dbReference type="Proteomes" id="UP000728032"/>
    </source>
</evidence>
<evidence type="ECO:0000313" key="1">
    <source>
        <dbReference type="EMBL" id="CAD7659699.1"/>
    </source>
</evidence>
<dbReference type="AlphaFoldDB" id="A0A7R9MGC5"/>
<sequence>MIVKDTLMLYYAHLPNLNKPETMVYPGTKSTIVNWLGEITITPYEQDNHQDWCTMVGFYQCRFDKRRLEYI</sequence>
<protein>
    <submittedName>
        <fullName evidence="1">Uncharacterized protein</fullName>
    </submittedName>
</protein>
<organism evidence="1">
    <name type="scientific">Oppiella nova</name>
    <dbReference type="NCBI Taxonomy" id="334625"/>
    <lineage>
        <taxon>Eukaryota</taxon>
        <taxon>Metazoa</taxon>
        <taxon>Ecdysozoa</taxon>
        <taxon>Arthropoda</taxon>
        <taxon>Chelicerata</taxon>
        <taxon>Arachnida</taxon>
        <taxon>Acari</taxon>
        <taxon>Acariformes</taxon>
        <taxon>Sarcoptiformes</taxon>
        <taxon>Oribatida</taxon>
        <taxon>Brachypylina</taxon>
        <taxon>Oppioidea</taxon>
        <taxon>Oppiidae</taxon>
        <taxon>Oppiella</taxon>
    </lineage>
</organism>
<dbReference type="EMBL" id="OC932948">
    <property type="protein sequence ID" value="CAD7659699.1"/>
    <property type="molecule type" value="Genomic_DNA"/>
</dbReference>
<proteinExistence type="predicted"/>
<dbReference type="Proteomes" id="UP000728032">
    <property type="component" value="Unassembled WGS sequence"/>
</dbReference>
<gene>
    <name evidence="1" type="ORF">ONB1V03_LOCUS16294</name>
</gene>
<name>A0A7R9MGC5_9ACAR</name>
<reference evidence="1" key="1">
    <citation type="submission" date="2020-11" db="EMBL/GenBank/DDBJ databases">
        <authorList>
            <person name="Tran Van P."/>
        </authorList>
    </citation>
    <scope>NUCLEOTIDE SEQUENCE</scope>
</reference>
<dbReference type="EMBL" id="CAJPVJ010018123">
    <property type="protein sequence ID" value="CAG2176861.1"/>
    <property type="molecule type" value="Genomic_DNA"/>
</dbReference>
<accession>A0A7R9MGC5</accession>